<accession>A0A5N6IX19</accession>
<evidence type="ECO:0000313" key="2">
    <source>
        <dbReference type="Proteomes" id="UP000326289"/>
    </source>
</evidence>
<dbReference type="EMBL" id="ML732829">
    <property type="protein sequence ID" value="KAB8270514.1"/>
    <property type="molecule type" value="Genomic_DNA"/>
</dbReference>
<protein>
    <submittedName>
        <fullName evidence="1">Uncharacterized protein</fullName>
    </submittedName>
</protein>
<organism evidence="1 2">
    <name type="scientific">Aspergillus minisclerotigenes</name>
    <dbReference type="NCBI Taxonomy" id="656917"/>
    <lineage>
        <taxon>Eukaryota</taxon>
        <taxon>Fungi</taxon>
        <taxon>Dikarya</taxon>
        <taxon>Ascomycota</taxon>
        <taxon>Pezizomycotina</taxon>
        <taxon>Eurotiomycetes</taxon>
        <taxon>Eurotiomycetidae</taxon>
        <taxon>Eurotiales</taxon>
        <taxon>Aspergillaceae</taxon>
        <taxon>Aspergillus</taxon>
        <taxon>Aspergillus subgen. Circumdati</taxon>
    </lineage>
</organism>
<name>A0A5N6IX19_9EURO</name>
<keyword evidence="2" id="KW-1185">Reference proteome</keyword>
<reference evidence="1 2" key="1">
    <citation type="submission" date="2019-04" db="EMBL/GenBank/DDBJ databases">
        <title>Fungal friends and foes A comparative genomics study of 23 Aspergillus species from section Flavi.</title>
        <authorList>
            <consortium name="DOE Joint Genome Institute"/>
            <person name="Kjaerbolling I."/>
            <person name="Vesth T.C."/>
            <person name="Frisvad J.C."/>
            <person name="Nybo J.L."/>
            <person name="Theobald S."/>
            <person name="Kildgaard S."/>
            <person name="Petersen T.I."/>
            <person name="Kuo A."/>
            <person name="Sato A."/>
            <person name="Lyhne E.K."/>
            <person name="Kogle M.E."/>
            <person name="Wiebenga A."/>
            <person name="Kun R.S."/>
            <person name="Lubbers R.J."/>
            <person name="Makela M.R."/>
            <person name="Barry K."/>
            <person name="Chovatia M."/>
            <person name="Clum A."/>
            <person name="Daum C."/>
            <person name="Haridas S."/>
            <person name="He G."/>
            <person name="LaButti K."/>
            <person name="Lipzen A."/>
            <person name="Mondo S."/>
            <person name="Pangilinan J."/>
            <person name="Riley R."/>
            <person name="Salamov A."/>
            <person name="Simmons B.A."/>
            <person name="Magnuson J.K."/>
            <person name="Henrissat B."/>
            <person name="Mortensen U.H."/>
            <person name="Larsen T.O."/>
            <person name="De vries R.P."/>
            <person name="Grigoriev I.V."/>
            <person name="Machida M."/>
            <person name="Baker S.E."/>
            <person name="Andersen M.R."/>
        </authorList>
    </citation>
    <scope>NUCLEOTIDE SEQUENCE [LARGE SCALE GENOMIC DNA]</scope>
    <source>
        <strain evidence="1 2">CBS 117635</strain>
    </source>
</reference>
<dbReference type="AlphaFoldDB" id="A0A5N6IX19"/>
<proteinExistence type="predicted"/>
<dbReference type="Proteomes" id="UP000326289">
    <property type="component" value="Unassembled WGS sequence"/>
</dbReference>
<gene>
    <name evidence="1" type="ORF">BDV30DRAFT_228903</name>
</gene>
<sequence length="149" mass="16695">MEEGSDYIGRVYIDRVRSCLNKIESLFTGTTAISTEYSIKTLSKLYKPNQRTTTTIPLHQPTFPKTSYPKETMAFKSPKSTITVSDDAASTHSYLSTTTTLKGTDAEPTKKKWLSLKKTEKTGTSTPKNTARAEKALHYEAMAFYLGHR</sequence>
<evidence type="ECO:0000313" key="1">
    <source>
        <dbReference type="EMBL" id="KAB8270514.1"/>
    </source>
</evidence>